<reference evidence="1 2" key="1">
    <citation type="journal article" date="2021" name="Plant Biotechnol. J.">
        <title>Multi-omics assisted identification of the key and species-specific regulatory components of drought-tolerant mechanisms in Gossypium stocksii.</title>
        <authorList>
            <person name="Yu D."/>
            <person name="Ke L."/>
            <person name="Zhang D."/>
            <person name="Wu Y."/>
            <person name="Sun Y."/>
            <person name="Mei J."/>
            <person name="Sun J."/>
            <person name="Sun Y."/>
        </authorList>
    </citation>
    <scope>NUCLEOTIDE SEQUENCE [LARGE SCALE GENOMIC DNA]</scope>
    <source>
        <strain evidence="2">cv. E1</strain>
        <tissue evidence="1">Leaf</tissue>
    </source>
</reference>
<evidence type="ECO:0000313" key="2">
    <source>
        <dbReference type="Proteomes" id="UP000828251"/>
    </source>
</evidence>
<organism evidence="1 2">
    <name type="scientific">Gossypium stocksii</name>
    <dbReference type="NCBI Taxonomy" id="47602"/>
    <lineage>
        <taxon>Eukaryota</taxon>
        <taxon>Viridiplantae</taxon>
        <taxon>Streptophyta</taxon>
        <taxon>Embryophyta</taxon>
        <taxon>Tracheophyta</taxon>
        <taxon>Spermatophyta</taxon>
        <taxon>Magnoliopsida</taxon>
        <taxon>eudicotyledons</taxon>
        <taxon>Gunneridae</taxon>
        <taxon>Pentapetalae</taxon>
        <taxon>rosids</taxon>
        <taxon>malvids</taxon>
        <taxon>Malvales</taxon>
        <taxon>Malvaceae</taxon>
        <taxon>Malvoideae</taxon>
        <taxon>Gossypium</taxon>
    </lineage>
</organism>
<protein>
    <submittedName>
        <fullName evidence="1">Uncharacterized protein</fullName>
    </submittedName>
</protein>
<sequence>MLYCVLKRGQVEEAVMVMVIAVVLGVSTRKRREANVPVEIKAYACTTKYEEMSHHLAARGIQLPNFAYDFSIFEGSRRLSDTERGFLLLSYVRS</sequence>
<evidence type="ECO:0000313" key="1">
    <source>
        <dbReference type="EMBL" id="KAH1073796.1"/>
    </source>
</evidence>
<dbReference type="Proteomes" id="UP000828251">
    <property type="component" value="Unassembled WGS sequence"/>
</dbReference>
<proteinExistence type="predicted"/>
<dbReference type="EMBL" id="JAIQCV010000008">
    <property type="protein sequence ID" value="KAH1073796.1"/>
    <property type="molecule type" value="Genomic_DNA"/>
</dbReference>
<dbReference type="AlphaFoldDB" id="A0A9D3V8A1"/>
<comment type="caution">
    <text evidence="1">The sequence shown here is derived from an EMBL/GenBank/DDBJ whole genome shotgun (WGS) entry which is preliminary data.</text>
</comment>
<gene>
    <name evidence="1" type="ORF">J1N35_026124</name>
</gene>
<accession>A0A9D3V8A1</accession>
<name>A0A9D3V8A1_9ROSI</name>
<keyword evidence="2" id="KW-1185">Reference proteome</keyword>